<keyword evidence="2" id="KW-1185">Reference proteome</keyword>
<name>A0AC60PMW2_IXOPE</name>
<evidence type="ECO:0000313" key="2">
    <source>
        <dbReference type="Proteomes" id="UP000805193"/>
    </source>
</evidence>
<reference evidence="1 2" key="1">
    <citation type="journal article" date="2020" name="Cell">
        <title>Large-Scale Comparative Analyses of Tick Genomes Elucidate Their Genetic Diversity and Vector Capacities.</title>
        <authorList>
            <consortium name="Tick Genome and Microbiome Consortium (TIGMIC)"/>
            <person name="Jia N."/>
            <person name="Wang J."/>
            <person name="Shi W."/>
            <person name="Du L."/>
            <person name="Sun Y."/>
            <person name="Zhan W."/>
            <person name="Jiang J.F."/>
            <person name="Wang Q."/>
            <person name="Zhang B."/>
            <person name="Ji P."/>
            <person name="Bell-Sakyi L."/>
            <person name="Cui X.M."/>
            <person name="Yuan T.T."/>
            <person name="Jiang B.G."/>
            <person name="Yang W.F."/>
            <person name="Lam T.T."/>
            <person name="Chang Q.C."/>
            <person name="Ding S.J."/>
            <person name="Wang X.J."/>
            <person name="Zhu J.G."/>
            <person name="Ruan X.D."/>
            <person name="Zhao L."/>
            <person name="Wei J.T."/>
            <person name="Ye R.Z."/>
            <person name="Que T.C."/>
            <person name="Du C.H."/>
            <person name="Zhou Y.H."/>
            <person name="Cheng J.X."/>
            <person name="Dai P.F."/>
            <person name="Guo W.B."/>
            <person name="Han X.H."/>
            <person name="Huang E.J."/>
            <person name="Li L.F."/>
            <person name="Wei W."/>
            <person name="Gao Y.C."/>
            <person name="Liu J.Z."/>
            <person name="Shao H.Z."/>
            <person name="Wang X."/>
            <person name="Wang C.C."/>
            <person name="Yang T.C."/>
            <person name="Huo Q.B."/>
            <person name="Li W."/>
            <person name="Chen H.Y."/>
            <person name="Chen S.E."/>
            <person name="Zhou L.G."/>
            <person name="Ni X.B."/>
            <person name="Tian J.H."/>
            <person name="Sheng Y."/>
            <person name="Liu T."/>
            <person name="Pan Y.S."/>
            <person name="Xia L.Y."/>
            <person name="Li J."/>
            <person name="Zhao F."/>
            <person name="Cao W.C."/>
        </authorList>
    </citation>
    <scope>NUCLEOTIDE SEQUENCE [LARGE SCALE GENOMIC DNA]</scope>
    <source>
        <strain evidence="1">Iper-2018</strain>
    </source>
</reference>
<sequence>MRLRRRLAPAAIDSGPPVTTCQSLPACAENGSLENGACHKLHECVSRNPNATHCAPSVDTFTNDCTPLYLRRLPPHSTLRGDGQRGPDGEGVGMPLAARRDEEEGPLRLRHPACVSTLRSRRDRKTPAAGLGSSVVSALPLGPVVERVHRGTETWGLSRGFRFTRPLKVAVTFELRPFVFLQDPSPGRESRTLGDYALRTNTMDAAALTLGAPAPLDITCEDAWEALQGVNPAQRAGPDGISPAFYKWNGAWYEDGEARLPGIFCRGGWHPGTWMRGENRRALSEWFRKDRSWPGTSVTFSGQRRRKDDAVFEALGTTDELNSHIGYIRAVLQHEELSDQLKTVQCLLQDLQASIATPKSSSSEGQRVKTAFPPENVEELERWIDGHTSNLKPLKNFILPSGSPSSSSIHIARSVCRRAERRVSTLVHDNEVDDVVMRYLNRLSDFLFVAARVAAQHDGLLMTIAGECSGIDDFPQAYSYLDTPYPDTDFPTEVREACLRRSAVGADVRAAKVIVVGDVSVGKTCLITKFCHEVYDANYKATIGVDFEVEKFSVLHVPFSLQIWDTAGQERFRSITSAYYRGAQVVILVFDLSLASSLYNTPKWLEETLESNGGHDPLRFLVGTKKDLVSDGVLDGMEEDATKIARRLDAEYWSVSAKSGENVRQLFFRVSALSFVKCLTRELQEKVNEGPVSGEFVRLRKRKQGKKLKAPKCSGKQSCSK</sequence>
<gene>
    <name evidence="1" type="ORF">HPB47_002153</name>
</gene>
<accession>A0AC60PMW2</accession>
<evidence type="ECO:0000313" key="1">
    <source>
        <dbReference type="EMBL" id="KAG0421990.1"/>
    </source>
</evidence>
<comment type="caution">
    <text evidence="1">The sequence shown here is derived from an EMBL/GenBank/DDBJ whole genome shotgun (WGS) entry which is preliminary data.</text>
</comment>
<proteinExistence type="predicted"/>
<organism evidence="1 2">
    <name type="scientific">Ixodes persulcatus</name>
    <name type="common">Taiga tick</name>
    <dbReference type="NCBI Taxonomy" id="34615"/>
    <lineage>
        <taxon>Eukaryota</taxon>
        <taxon>Metazoa</taxon>
        <taxon>Ecdysozoa</taxon>
        <taxon>Arthropoda</taxon>
        <taxon>Chelicerata</taxon>
        <taxon>Arachnida</taxon>
        <taxon>Acari</taxon>
        <taxon>Parasitiformes</taxon>
        <taxon>Ixodida</taxon>
        <taxon>Ixodoidea</taxon>
        <taxon>Ixodidae</taxon>
        <taxon>Ixodinae</taxon>
        <taxon>Ixodes</taxon>
    </lineage>
</organism>
<dbReference type="EMBL" id="JABSTQ010010287">
    <property type="protein sequence ID" value="KAG0421990.1"/>
    <property type="molecule type" value="Genomic_DNA"/>
</dbReference>
<protein>
    <submittedName>
        <fullName evidence="1">Uncharacterized protein</fullName>
    </submittedName>
</protein>
<dbReference type="Proteomes" id="UP000805193">
    <property type="component" value="Unassembled WGS sequence"/>
</dbReference>